<protein>
    <submittedName>
        <fullName evidence="1">Uncharacterized protein</fullName>
    </submittedName>
</protein>
<dbReference type="EMBL" id="BARS01028925">
    <property type="protein sequence ID" value="GAF99925.1"/>
    <property type="molecule type" value="Genomic_DNA"/>
</dbReference>
<comment type="caution">
    <text evidence="1">The sequence shown here is derived from an EMBL/GenBank/DDBJ whole genome shotgun (WGS) entry which is preliminary data.</text>
</comment>
<evidence type="ECO:0000313" key="1">
    <source>
        <dbReference type="EMBL" id="GAF99925.1"/>
    </source>
</evidence>
<dbReference type="InterPro" id="IPR013785">
    <property type="entry name" value="Aldolase_TIM"/>
</dbReference>
<accession>X0VHB0</accession>
<sequence length="92" mass="9523">MNFKKIPKLRIGNLEAKIPIIQGGMAVGISLSGLASAVANTGGIGVIGTAGIGMLEPDFAKNFTEANKRALCGVIRKARKMTKGIIGVNIMV</sequence>
<dbReference type="Pfam" id="PF03060">
    <property type="entry name" value="NMO"/>
    <property type="match status" value="1"/>
</dbReference>
<dbReference type="AlphaFoldDB" id="X0VHB0"/>
<dbReference type="Gene3D" id="3.20.20.70">
    <property type="entry name" value="Aldolase class I"/>
    <property type="match status" value="1"/>
</dbReference>
<dbReference type="PANTHER" id="PTHR32332:SF18">
    <property type="entry name" value="2-NITROPROPANE DIOXYGENASE"/>
    <property type="match status" value="1"/>
</dbReference>
<proteinExistence type="predicted"/>
<dbReference type="SUPFAM" id="SSF51412">
    <property type="entry name" value="Inosine monophosphate dehydrogenase (IMPDH)"/>
    <property type="match status" value="1"/>
</dbReference>
<dbReference type="PANTHER" id="PTHR32332">
    <property type="entry name" value="2-NITROPROPANE DIOXYGENASE"/>
    <property type="match status" value="1"/>
</dbReference>
<organism evidence="1">
    <name type="scientific">marine sediment metagenome</name>
    <dbReference type="NCBI Taxonomy" id="412755"/>
    <lineage>
        <taxon>unclassified sequences</taxon>
        <taxon>metagenomes</taxon>
        <taxon>ecological metagenomes</taxon>
    </lineage>
</organism>
<feature type="non-terminal residue" evidence="1">
    <location>
        <position position="92"/>
    </location>
</feature>
<name>X0VHB0_9ZZZZ</name>
<reference evidence="1" key="1">
    <citation type="journal article" date="2014" name="Front. Microbiol.">
        <title>High frequency of phylogenetically diverse reductive dehalogenase-homologous genes in deep subseafloor sedimentary metagenomes.</title>
        <authorList>
            <person name="Kawai M."/>
            <person name="Futagami T."/>
            <person name="Toyoda A."/>
            <person name="Takaki Y."/>
            <person name="Nishi S."/>
            <person name="Hori S."/>
            <person name="Arai W."/>
            <person name="Tsubouchi T."/>
            <person name="Morono Y."/>
            <person name="Uchiyama I."/>
            <person name="Ito T."/>
            <person name="Fujiyama A."/>
            <person name="Inagaki F."/>
            <person name="Takami H."/>
        </authorList>
    </citation>
    <scope>NUCLEOTIDE SEQUENCE</scope>
    <source>
        <strain evidence="1">Expedition CK06-06</strain>
    </source>
</reference>
<gene>
    <name evidence="1" type="ORF">S01H1_45283</name>
</gene>